<accession>I0YV97</accession>
<dbReference type="Pfam" id="PF00069">
    <property type="entry name" value="Pkinase"/>
    <property type="match status" value="1"/>
</dbReference>
<dbReference type="InterPro" id="IPR011009">
    <property type="entry name" value="Kinase-like_dom_sf"/>
</dbReference>
<organism evidence="9 10">
    <name type="scientific">Coccomyxa subellipsoidea (strain C-169)</name>
    <name type="common">Green microalga</name>
    <dbReference type="NCBI Taxonomy" id="574566"/>
    <lineage>
        <taxon>Eukaryota</taxon>
        <taxon>Viridiplantae</taxon>
        <taxon>Chlorophyta</taxon>
        <taxon>core chlorophytes</taxon>
        <taxon>Trebouxiophyceae</taxon>
        <taxon>Trebouxiophyceae incertae sedis</taxon>
        <taxon>Coccomyxaceae</taxon>
        <taxon>Coccomyxa</taxon>
        <taxon>Coccomyxa subellipsoidea</taxon>
    </lineage>
</organism>
<dbReference type="CDD" id="cd14008">
    <property type="entry name" value="STKc_LKB1_CaMKK"/>
    <property type="match status" value="1"/>
</dbReference>
<dbReference type="PROSITE" id="PS00108">
    <property type="entry name" value="PROTEIN_KINASE_ST"/>
    <property type="match status" value="1"/>
</dbReference>
<dbReference type="GO" id="GO:0005737">
    <property type="term" value="C:cytoplasm"/>
    <property type="evidence" value="ECO:0007669"/>
    <property type="project" value="TreeGrafter"/>
</dbReference>
<evidence type="ECO:0000256" key="3">
    <source>
        <dbReference type="ARBA" id="ARBA00022777"/>
    </source>
</evidence>
<dbReference type="PROSITE" id="PS50011">
    <property type="entry name" value="PROTEIN_KINASE_DOM"/>
    <property type="match status" value="1"/>
</dbReference>
<evidence type="ECO:0000256" key="5">
    <source>
        <dbReference type="PROSITE-ProRule" id="PRU10141"/>
    </source>
</evidence>
<dbReference type="OrthoDB" id="68483at2759"/>
<evidence type="ECO:0000256" key="6">
    <source>
        <dbReference type="SAM" id="MobiDB-lite"/>
    </source>
</evidence>
<comment type="caution">
    <text evidence="9">The sequence shown here is derived from an EMBL/GenBank/DDBJ whole genome shotgun (WGS) entry which is preliminary data.</text>
</comment>
<keyword evidence="10" id="KW-1185">Reference proteome</keyword>
<gene>
    <name evidence="9" type="ORF">COCSUDRAFT_29600</name>
</gene>
<evidence type="ECO:0000256" key="2">
    <source>
        <dbReference type="ARBA" id="ARBA00022741"/>
    </source>
</evidence>
<dbReference type="STRING" id="574566.I0YV97"/>
<keyword evidence="1" id="KW-0808">Transferase</keyword>
<keyword evidence="7" id="KW-1133">Transmembrane helix</keyword>
<name>I0YV97_COCSC</name>
<dbReference type="PROSITE" id="PS00107">
    <property type="entry name" value="PROTEIN_KINASE_ATP"/>
    <property type="match status" value="1"/>
</dbReference>
<dbReference type="Gene3D" id="1.10.510.10">
    <property type="entry name" value="Transferase(Phosphotransferase) domain 1"/>
    <property type="match status" value="1"/>
</dbReference>
<dbReference type="RefSeq" id="XP_005646860.1">
    <property type="nucleotide sequence ID" value="XM_005646803.1"/>
</dbReference>
<dbReference type="InterPro" id="IPR017441">
    <property type="entry name" value="Protein_kinase_ATP_BS"/>
</dbReference>
<evidence type="ECO:0000313" key="9">
    <source>
        <dbReference type="EMBL" id="EIE22316.1"/>
    </source>
</evidence>
<dbReference type="eggNOG" id="KOG0585">
    <property type="taxonomic scope" value="Eukaryota"/>
</dbReference>
<dbReference type="SMART" id="SM00220">
    <property type="entry name" value="S_TKc"/>
    <property type="match status" value="1"/>
</dbReference>
<dbReference type="Gene3D" id="3.30.200.20">
    <property type="entry name" value="Phosphorylase Kinase, domain 1"/>
    <property type="match status" value="1"/>
</dbReference>
<proteinExistence type="predicted"/>
<sequence>MQGSALLNIPTPFASVADEGHAYMGSQPLSVLPDAGMPLPSIAEVDMTTRLSFLETRSNSAPQSPDSARTVALRASLGCTADTPLKSRTSGAHVFHDDSAKMFQSGDSNGMGSAAAMAMRHSRSLPSVATPDWAGLATPRNLIEVSARLRSSQEDLRRLEAQRSSDPLHRSGSSGGWGSLGLSRESSVSSSMRSRSGFGSLESGGLSRPLSGAATDEGFCFECGDVIDTRVMLVDSFKGCTFVNQYVVIKTLGEGAYGKVKLCLNSEDHSLYALKLVTKRKQSFKLQLAPCVIAEELSQSAQLTISILRNLCHPNIVRLMEVIDDARSNKVLLVMEYLEGGPVVLGEGRDGQSRMSEAIARKFFRDAIQGVDYLHSMGVAHGDIKPDNLLLGADGRVRICDFGSAQLCGATDTALRTVGTPAFFTPEMCHGGPFSLRAADLWALGVCLYIFVFGVLPFRADAMMRLYDEIRDAPLRFPRSTPLSPQLAELLYALLAKDPAQRPTMPQIMAHPWVTHGGAAPMRCLQVVPGTLIYTLATSLFLSIVRPACMPILFPLA</sequence>
<dbReference type="Proteomes" id="UP000007264">
    <property type="component" value="Unassembled WGS sequence"/>
</dbReference>
<dbReference type="AlphaFoldDB" id="I0YV97"/>
<keyword evidence="4 5" id="KW-0067">ATP-binding</keyword>
<dbReference type="GeneID" id="17040302"/>
<reference evidence="9 10" key="1">
    <citation type="journal article" date="2012" name="Genome Biol.">
        <title>The genome of the polar eukaryotic microalga coccomyxa subellipsoidea reveals traits of cold adaptation.</title>
        <authorList>
            <person name="Blanc G."/>
            <person name="Agarkova I."/>
            <person name="Grimwood J."/>
            <person name="Kuo A."/>
            <person name="Brueggeman A."/>
            <person name="Dunigan D."/>
            <person name="Gurnon J."/>
            <person name="Ladunga I."/>
            <person name="Lindquist E."/>
            <person name="Lucas S."/>
            <person name="Pangilinan J."/>
            <person name="Proschold T."/>
            <person name="Salamov A."/>
            <person name="Schmutz J."/>
            <person name="Weeks D."/>
            <person name="Yamada T."/>
            <person name="Claverie J.M."/>
            <person name="Grigoriev I."/>
            <person name="Van Etten J."/>
            <person name="Lomsadze A."/>
            <person name="Borodovsky M."/>
        </authorList>
    </citation>
    <scope>NUCLEOTIDE SEQUENCE [LARGE SCALE GENOMIC DNA]</scope>
    <source>
        <strain evidence="9 10">C-169</strain>
    </source>
</reference>
<keyword evidence="2 5" id="KW-0547">Nucleotide-binding</keyword>
<evidence type="ECO:0000313" key="10">
    <source>
        <dbReference type="Proteomes" id="UP000007264"/>
    </source>
</evidence>
<feature type="compositionally biased region" description="Basic and acidic residues" evidence="6">
    <location>
        <begin position="159"/>
        <end position="169"/>
    </location>
</feature>
<dbReference type="GO" id="GO:0035556">
    <property type="term" value="P:intracellular signal transduction"/>
    <property type="evidence" value="ECO:0007669"/>
    <property type="project" value="TreeGrafter"/>
</dbReference>
<evidence type="ECO:0000256" key="4">
    <source>
        <dbReference type="ARBA" id="ARBA00022840"/>
    </source>
</evidence>
<evidence type="ECO:0000256" key="1">
    <source>
        <dbReference type="ARBA" id="ARBA00022679"/>
    </source>
</evidence>
<feature type="transmembrane region" description="Helical" evidence="7">
    <location>
        <begin position="532"/>
        <end position="554"/>
    </location>
</feature>
<protein>
    <submittedName>
        <fullName evidence="9">Kinase-like protein</fullName>
    </submittedName>
</protein>
<evidence type="ECO:0000259" key="8">
    <source>
        <dbReference type="PROSITE" id="PS50011"/>
    </source>
</evidence>
<evidence type="ECO:0000256" key="7">
    <source>
        <dbReference type="SAM" id="Phobius"/>
    </source>
</evidence>
<keyword evidence="3" id="KW-0418">Kinase</keyword>
<dbReference type="InterPro" id="IPR000719">
    <property type="entry name" value="Prot_kinase_dom"/>
</dbReference>
<dbReference type="GO" id="GO:0005524">
    <property type="term" value="F:ATP binding"/>
    <property type="evidence" value="ECO:0007669"/>
    <property type="project" value="UniProtKB-UniRule"/>
</dbReference>
<keyword evidence="7" id="KW-0812">Transmembrane</keyword>
<feature type="binding site" evidence="5">
    <location>
        <position position="275"/>
    </location>
    <ligand>
        <name>ATP</name>
        <dbReference type="ChEBI" id="CHEBI:30616"/>
    </ligand>
</feature>
<dbReference type="SUPFAM" id="SSF56112">
    <property type="entry name" value="Protein kinase-like (PK-like)"/>
    <property type="match status" value="1"/>
</dbReference>
<dbReference type="GO" id="GO:0004674">
    <property type="term" value="F:protein serine/threonine kinase activity"/>
    <property type="evidence" value="ECO:0007669"/>
    <property type="project" value="TreeGrafter"/>
</dbReference>
<dbReference type="PANTHER" id="PTHR24346">
    <property type="entry name" value="MAP/MICROTUBULE AFFINITY-REGULATING KINASE"/>
    <property type="match status" value="1"/>
</dbReference>
<dbReference type="KEGG" id="csl:COCSUDRAFT_29600"/>
<dbReference type="EMBL" id="AGSI01000010">
    <property type="protein sequence ID" value="EIE22316.1"/>
    <property type="molecule type" value="Genomic_DNA"/>
</dbReference>
<feature type="region of interest" description="Disordered" evidence="6">
    <location>
        <begin position="159"/>
        <end position="182"/>
    </location>
</feature>
<dbReference type="FunFam" id="1.10.510.10:FF:000571">
    <property type="entry name" value="Maternal embryonic leucine zipper kinase"/>
    <property type="match status" value="1"/>
</dbReference>
<feature type="region of interest" description="Disordered" evidence="6">
    <location>
        <begin position="188"/>
        <end position="207"/>
    </location>
</feature>
<feature type="domain" description="Protein kinase" evidence="8">
    <location>
        <begin position="246"/>
        <end position="514"/>
    </location>
</feature>
<keyword evidence="7" id="KW-0472">Membrane</keyword>
<feature type="transmembrane region" description="Helical" evidence="7">
    <location>
        <begin position="441"/>
        <end position="458"/>
    </location>
</feature>
<dbReference type="PANTHER" id="PTHR24346:SF77">
    <property type="entry name" value="SERINE THREONINE PROTEIN KINASE"/>
    <property type="match status" value="1"/>
</dbReference>
<dbReference type="InterPro" id="IPR008271">
    <property type="entry name" value="Ser/Thr_kinase_AS"/>
</dbReference>